<evidence type="ECO:0000256" key="5">
    <source>
        <dbReference type="ARBA" id="ARBA00022692"/>
    </source>
</evidence>
<dbReference type="EMBL" id="CACRTR010000003">
    <property type="protein sequence ID" value="VYT83812.1"/>
    <property type="molecule type" value="Genomic_DNA"/>
</dbReference>
<dbReference type="InterPro" id="IPR000522">
    <property type="entry name" value="ABC_transptr_permease_BtuC"/>
</dbReference>
<keyword evidence="7" id="KW-0472">Membrane</keyword>
<evidence type="ECO:0000256" key="6">
    <source>
        <dbReference type="ARBA" id="ARBA00022989"/>
    </source>
</evidence>
<keyword evidence="5" id="KW-0812">Transmembrane</keyword>
<dbReference type="PANTHER" id="PTHR30472:SF25">
    <property type="entry name" value="ABC TRANSPORTER PERMEASE PROTEIN MJ0876-RELATED"/>
    <property type="match status" value="1"/>
</dbReference>
<dbReference type="InterPro" id="IPR037294">
    <property type="entry name" value="ABC_BtuC-like"/>
</dbReference>
<dbReference type="AlphaFoldDB" id="A0A6N3A5U3"/>
<evidence type="ECO:0000256" key="3">
    <source>
        <dbReference type="ARBA" id="ARBA00022448"/>
    </source>
</evidence>
<organism evidence="8">
    <name type="scientific">Eubacterium limosum</name>
    <dbReference type="NCBI Taxonomy" id="1736"/>
    <lineage>
        <taxon>Bacteria</taxon>
        <taxon>Bacillati</taxon>
        <taxon>Bacillota</taxon>
        <taxon>Clostridia</taxon>
        <taxon>Eubacteriales</taxon>
        <taxon>Eubacteriaceae</taxon>
        <taxon>Eubacterium</taxon>
    </lineage>
</organism>
<keyword evidence="6" id="KW-1133">Transmembrane helix</keyword>
<dbReference type="CDD" id="cd06550">
    <property type="entry name" value="TM_ABC_iron-siderophores_like"/>
    <property type="match status" value="1"/>
</dbReference>
<dbReference type="GO" id="GO:0005886">
    <property type="term" value="C:plasma membrane"/>
    <property type="evidence" value="ECO:0007669"/>
    <property type="project" value="UniProtKB-SubCell"/>
</dbReference>
<name>A0A6N3A5U3_EUBLI</name>
<gene>
    <name evidence="8" type="primary">hmuU_3</name>
    <name evidence="8" type="ORF">ELLFYP34_02042</name>
</gene>
<dbReference type="Gene3D" id="1.10.3470.10">
    <property type="entry name" value="ABC transporter involved in vitamin B12 uptake, BtuC"/>
    <property type="match status" value="1"/>
</dbReference>
<dbReference type="PANTHER" id="PTHR30472">
    <property type="entry name" value="FERRIC ENTEROBACTIN TRANSPORT SYSTEM PERMEASE PROTEIN"/>
    <property type="match status" value="1"/>
</dbReference>
<evidence type="ECO:0000256" key="1">
    <source>
        <dbReference type="ARBA" id="ARBA00004651"/>
    </source>
</evidence>
<sequence length="361" mass="38270">MRQSALIKDKGRLQSQPFYVFVCVVMLGLLILSALAAVTIGSMDLSIRDVYSVIGYELFHLDSLSAYARGAAHNVVWLIRFPRVVMGLAVGMGLSICGVVMQAIVKNPLAEPYVLGISSGASLGATTALFFGLGAVLGGSGVGVCAFIGAFLISMLVVAVANIGGPANSVKLILSGMALGALCMAFSNFMVFMANDPNTTQQLTFWMLGSLSGAKWGPTLVIFVVVAASTLFFWSQHRPLNLMLLGDDVSITLGTNLNTYRHVYLVLTSLIIGLCVYASGTIGFIGLVVPHAVRMVFGTDHRKLVPLSALTGGIFLIWADVLARTLLPETEVPIGILVSMVGAPVFIYMMMRKSYGFGGGE</sequence>
<dbReference type="GO" id="GO:0022857">
    <property type="term" value="F:transmembrane transporter activity"/>
    <property type="evidence" value="ECO:0007669"/>
    <property type="project" value="InterPro"/>
</dbReference>
<evidence type="ECO:0000256" key="4">
    <source>
        <dbReference type="ARBA" id="ARBA00022475"/>
    </source>
</evidence>
<comment type="similarity">
    <text evidence="2">Belongs to the binding-protein-dependent transport system permease family. FecCD subfamily.</text>
</comment>
<proteinExistence type="inferred from homology"/>
<protein>
    <submittedName>
        <fullName evidence="8">Hemin transport system permease protein HmuU</fullName>
    </submittedName>
</protein>
<keyword evidence="4" id="KW-1003">Cell membrane</keyword>
<dbReference type="SUPFAM" id="SSF81345">
    <property type="entry name" value="ABC transporter involved in vitamin B12 uptake, BtuC"/>
    <property type="match status" value="1"/>
</dbReference>
<dbReference type="FunFam" id="1.10.3470.10:FF:000001">
    <property type="entry name" value="Vitamin B12 ABC transporter permease BtuC"/>
    <property type="match status" value="1"/>
</dbReference>
<evidence type="ECO:0000313" key="8">
    <source>
        <dbReference type="EMBL" id="VYT83812.1"/>
    </source>
</evidence>
<dbReference type="GO" id="GO:0033214">
    <property type="term" value="P:siderophore-iron import into cell"/>
    <property type="evidence" value="ECO:0007669"/>
    <property type="project" value="TreeGrafter"/>
</dbReference>
<comment type="subcellular location">
    <subcellularLocation>
        <location evidence="1">Cell membrane</location>
        <topology evidence="1">Multi-pass membrane protein</topology>
    </subcellularLocation>
</comment>
<evidence type="ECO:0000256" key="7">
    <source>
        <dbReference type="ARBA" id="ARBA00023136"/>
    </source>
</evidence>
<reference evidence="8" key="1">
    <citation type="submission" date="2019-11" db="EMBL/GenBank/DDBJ databases">
        <authorList>
            <person name="Feng L."/>
        </authorList>
    </citation>
    <scope>NUCLEOTIDE SEQUENCE</scope>
    <source>
        <strain evidence="8">ElimosumLFYP34</strain>
    </source>
</reference>
<dbReference type="Pfam" id="PF01032">
    <property type="entry name" value="FecCD"/>
    <property type="match status" value="1"/>
</dbReference>
<accession>A0A6N3A5U3</accession>
<keyword evidence="3" id="KW-0813">Transport</keyword>
<evidence type="ECO:0000256" key="2">
    <source>
        <dbReference type="ARBA" id="ARBA00007935"/>
    </source>
</evidence>